<dbReference type="Pfam" id="PF00440">
    <property type="entry name" value="TetR_N"/>
    <property type="match status" value="1"/>
</dbReference>
<evidence type="ECO:0000256" key="3">
    <source>
        <dbReference type="ARBA" id="ARBA00023163"/>
    </source>
</evidence>
<feature type="domain" description="HTH tetR-type" evidence="5">
    <location>
        <begin position="9"/>
        <end position="69"/>
    </location>
</feature>
<dbReference type="PANTHER" id="PTHR30055">
    <property type="entry name" value="HTH-TYPE TRANSCRIPTIONAL REGULATOR RUTR"/>
    <property type="match status" value="1"/>
</dbReference>
<evidence type="ECO:0000256" key="4">
    <source>
        <dbReference type="PROSITE-ProRule" id="PRU00335"/>
    </source>
</evidence>
<name>A0ABY7H7I0_9BACT</name>
<reference evidence="6" key="1">
    <citation type="submission" date="2022-11" db="EMBL/GenBank/DDBJ databases">
        <title>Minimal conservation of predation-associated metabolite biosynthetic gene clusters underscores biosynthetic potential of Myxococcota including descriptions for ten novel species: Archangium lansinium sp. nov., Myxococcus landrumus sp. nov., Nannocystis bai.</title>
        <authorList>
            <person name="Ahearne A."/>
            <person name="Stevens C."/>
            <person name="Dowd S."/>
        </authorList>
    </citation>
    <scope>NUCLEOTIDE SEQUENCE</scope>
    <source>
        <strain evidence="6">Fl3</strain>
    </source>
</reference>
<keyword evidence="7" id="KW-1185">Reference proteome</keyword>
<dbReference type="EMBL" id="CP114040">
    <property type="protein sequence ID" value="WAS95211.1"/>
    <property type="molecule type" value="Genomic_DNA"/>
</dbReference>
<dbReference type="InterPro" id="IPR009057">
    <property type="entry name" value="Homeodomain-like_sf"/>
</dbReference>
<protein>
    <submittedName>
        <fullName evidence="6">TetR/AcrR family transcriptional regulator</fullName>
    </submittedName>
</protein>
<evidence type="ECO:0000313" key="6">
    <source>
        <dbReference type="EMBL" id="WAS95211.1"/>
    </source>
</evidence>
<evidence type="ECO:0000259" key="5">
    <source>
        <dbReference type="PROSITE" id="PS50977"/>
    </source>
</evidence>
<sequence length="230" mass="25414">MPDRSQESVNRADRILDAAGVLLLRHGYRKVTIDDVARQAEVGKGTVYLHWRSKEQLFTALVVRTSIDLTEELLAQLRADPSEVLPHRFVRSSFLAVVRRPLMLAQLMGDSELLGKLGEGPLRRLKAQSGDRYGRMMIERGLLRGDIPHVDYAMRASVLGFYLLESIDPGTREMTAETKADALAQVVRNAFEPAGAPDPAVVADAAAQLAGELESMISTFRVWIYEGGTP</sequence>
<dbReference type="PANTHER" id="PTHR30055:SF234">
    <property type="entry name" value="HTH-TYPE TRANSCRIPTIONAL REGULATOR BETI"/>
    <property type="match status" value="1"/>
</dbReference>
<evidence type="ECO:0000256" key="2">
    <source>
        <dbReference type="ARBA" id="ARBA00023125"/>
    </source>
</evidence>
<keyword evidence="3" id="KW-0804">Transcription</keyword>
<dbReference type="InterPro" id="IPR050109">
    <property type="entry name" value="HTH-type_TetR-like_transc_reg"/>
</dbReference>
<dbReference type="PROSITE" id="PS50977">
    <property type="entry name" value="HTH_TETR_2"/>
    <property type="match status" value="1"/>
</dbReference>
<organism evidence="6 7">
    <name type="scientific">Nannocystis punicea</name>
    <dbReference type="NCBI Taxonomy" id="2995304"/>
    <lineage>
        <taxon>Bacteria</taxon>
        <taxon>Pseudomonadati</taxon>
        <taxon>Myxococcota</taxon>
        <taxon>Polyangia</taxon>
        <taxon>Nannocystales</taxon>
        <taxon>Nannocystaceae</taxon>
        <taxon>Nannocystis</taxon>
    </lineage>
</organism>
<proteinExistence type="predicted"/>
<dbReference type="PRINTS" id="PR00455">
    <property type="entry name" value="HTHTETR"/>
</dbReference>
<dbReference type="InterPro" id="IPR023772">
    <property type="entry name" value="DNA-bd_HTH_TetR-type_CS"/>
</dbReference>
<keyword evidence="1" id="KW-0805">Transcription regulation</keyword>
<evidence type="ECO:0000313" key="7">
    <source>
        <dbReference type="Proteomes" id="UP001164459"/>
    </source>
</evidence>
<dbReference type="PROSITE" id="PS01081">
    <property type="entry name" value="HTH_TETR_1"/>
    <property type="match status" value="1"/>
</dbReference>
<feature type="DNA-binding region" description="H-T-H motif" evidence="4">
    <location>
        <begin position="32"/>
        <end position="51"/>
    </location>
</feature>
<dbReference type="InterPro" id="IPR001647">
    <property type="entry name" value="HTH_TetR"/>
</dbReference>
<dbReference type="Proteomes" id="UP001164459">
    <property type="component" value="Chromosome"/>
</dbReference>
<dbReference type="Gene3D" id="1.10.357.10">
    <property type="entry name" value="Tetracycline Repressor, domain 2"/>
    <property type="match status" value="1"/>
</dbReference>
<evidence type="ECO:0000256" key="1">
    <source>
        <dbReference type="ARBA" id="ARBA00023015"/>
    </source>
</evidence>
<dbReference type="SUPFAM" id="SSF46689">
    <property type="entry name" value="Homeodomain-like"/>
    <property type="match status" value="1"/>
</dbReference>
<gene>
    <name evidence="6" type="ORF">O0S08_03540</name>
</gene>
<accession>A0ABY7H7I0</accession>
<keyword evidence="2 4" id="KW-0238">DNA-binding</keyword>
<dbReference type="RefSeq" id="WP_269037543.1">
    <property type="nucleotide sequence ID" value="NZ_CP114040.1"/>
</dbReference>